<keyword evidence="4" id="KW-1185">Reference proteome</keyword>
<evidence type="ECO:0000256" key="2">
    <source>
        <dbReference type="SAM" id="SignalP"/>
    </source>
</evidence>
<dbReference type="Proteomes" id="UP001451571">
    <property type="component" value="Chromosome"/>
</dbReference>
<proteinExistence type="predicted"/>
<gene>
    <name evidence="3" type="ORF">V6984_22195</name>
</gene>
<feature type="chain" id="PRO_5045860638" description="Lipoprotein" evidence="2">
    <location>
        <begin position="18"/>
        <end position="171"/>
    </location>
</feature>
<name>A0ABZ3EY12_9FIRM</name>
<evidence type="ECO:0000256" key="1">
    <source>
        <dbReference type="SAM" id="MobiDB-lite"/>
    </source>
</evidence>
<feature type="region of interest" description="Disordered" evidence="1">
    <location>
        <begin position="27"/>
        <end position="65"/>
    </location>
</feature>
<protein>
    <recommendedName>
        <fullName evidence="5">Lipoprotein</fullName>
    </recommendedName>
</protein>
<dbReference type="PROSITE" id="PS51257">
    <property type="entry name" value="PROKAR_LIPOPROTEIN"/>
    <property type="match status" value="1"/>
</dbReference>
<evidence type="ECO:0008006" key="5">
    <source>
        <dbReference type="Google" id="ProtNLM"/>
    </source>
</evidence>
<sequence length="171" mass="19142">MKYKIILLLTTMTLLMACTGCGKQTRSESLTSTQELEEQQEQDRDADDKKISEETEKVNPANGDELFESSNLNGAVVEITNNGCKITPTYTQDDVAYEAAPGYENQEELITVAYDEDCTFQAAYINLQTNAVTYDAVTISDVKEQTSLAIYGEYDSDNILHASIVFIYEWN</sequence>
<reference evidence="3 4" key="1">
    <citation type="submission" date="2024-02" db="EMBL/GenBank/DDBJ databases">
        <title>Bacterial strain from lacustrine sediment.</title>
        <authorList>
            <person name="Petit C."/>
            <person name="Fadhlaoui K."/>
        </authorList>
    </citation>
    <scope>NUCLEOTIDE SEQUENCE [LARGE SCALE GENOMIC DNA]</scope>
    <source>
        <strain evidence="3 4">IPX-CK</strain>
    </source>
</reference>
<keyword evidence="2" id="KW-0732">Signal</keyword>
<evidence type="ECO:0000313" key="4">
    <source>
        <dbReference type="Proteomes" id="UP001451571"/>
    </source>
</evidence>
<evidence type="ECO:0000313" key="3">
    <source>
        <dbReference type="EMBL" id="XAH74176.1"/>
    </source>
</evidence>
<accession>A0ABZ3EY12</accession>
<dbReference type="EMBL" id="CP146256">
    <property type="protein sequence ID" value="XAH74176.1"/>
    <property type="molecule type" value="Genomic_DNA"/>
</dbReference>
<dbReference type="RefSeq" id="WP_342757770.1">
    <property type="nucleotide sequence ID" value="NZ_CP146256.1"/>
</dbReference>
<feature type="signal peptide" evidence="2">
    <location>
        <begin position="1"/>
        <end position="17"/>
    </location>
</feature>
<feature type="compositionally biased region" description="Basic and acidic residues" evidence="1">
    <location>
        <begin position="41"/>
        <end position="57"/>
    </location>
</feature>
<organism evidence="3 4">
    <name type="scientific">Kineothrix sedimenti</name>
    <dbReference type="NCBI Taxonomy" id="3123317"/>
    <lineage>
        <taxon>Bacteria</taxon>
        <taxon>Bacillati</taxon>
        <taxon>Bacillota</taxon>
        <taxon>Clostridia</taxon>
        <taxon>Lachnospirales</taxon>
        <taxon>Lachnospiraceae</taxon>
        <taxon>Kineothrix</taxon>
    </lineage>
</organism>